<keyword evidence="6" id="KW-0862">Zinc</keyword>
<keyword evidence="5" id="KW-0347">Helicase</keyword>
<dbReference type="GO" id="GO:0008094">
    <property type="term" value="F:ATP-dependent activity, acting on DNA"/>
    <property type="evidence" value="ECO:0007669"/>
    <property type="project" value="TreeGrafter"/>
</dbReference>
<name>R0IPS2_EXST2</name>
<dbReference type="PROSITE" id="PS51192">
    <property type="entry name" value="HELICASE_ATP_BIND_1"/>
    <property type="match status" value="1"/>
</dbReference>
<evidence type="ECO:0000256" key="2">
    <source>
        <dbReference type="ARBA" id="ARBA00022741"/>
    </source>
</evidence>
<evidence type="ECO:0000256" key="4">
    <source>
        <dbReference type="ARBA" id="ARBA00022801"/>
    </source>
</evidence>
<sequence>QKGLEQMAKQKESLFNSNVFLQQAGPDAPDQPTFRSAVKRDALRELIKSLPPELKKQATRDKSNLEDATKEFNGTGEIRIDPNNHQLWRLKGFKTPLKSYQVFGVAFMRKRENSKTQPKGGLMADQMGLGKTVMMLASMTNGQRPENARSRKPKTTLIVASPAILTQWQNEIEQHSNFGWLRYGAGTRIYSSNNLKVLLENDIVLTTYNEVMRSYPKNDPPANCTTAEQKEKWWEDTYEERRGVLHRIKFLRIVLDEAQAIKNHKSRTSLACRALMAKHRWALSGTPIQNSLAELYPYFEFIGVPDTSGFAEFKSNLCNPKHPEKMLQQLSKFMIRRTHEDKMFGAPILKLPEAGQTTFWCEFNSVERCIYDIVYERFVERINAWSRDGMLNKAYSNILVLLLRLRQLAAHILMLQFVMRDLLEQEDIERIHNVVNVQAADGRNGNTIVAVQKQLEQLANKEKKKKERSDSEAKETTEYDDSDKDDDADETPYLTQPEEATQLEAGGDFGQSYNFKPYLRSLKTGASWDTARKNAKCIECGENPIAPMTTSCGHLYCGTCYEDACLRNAEQGVDVTRCAACGIIPDYVHPCDLEETTTTRSGKKKKGRKPPGNEDIPDDWLDAVCGDVLPSAKTIAIKSQLMNWFKDDPDVKIIIYTQFLAMIRILGHVCKKEGWKAEQYHGKMSLEDRDQAIRTFARDPESRVLLASLQCGGLGLNLTMASKVIIIDPWWNSAAEQQAFCRVFRIGQKQETFMVRLCVKDTVDVKIIGIQARKDWEIKQVMGRYVHVCVSRKDSRRLMEAFGEVGRDAKGNPYIINSDTKARHDWRAGRGEDDE</sequence>
<evidence type="ECO:0000256" key="5">
    <source>
        <dbReference type="ARBA" id="ARBA00022806"/>
    </source>
</evidence>
<dbReference type="SUPFAM" id="SSF57850">
    <property type="entry name" value="RING/U-box"/>
    <property type="match status" value="1"/>
</dbReference>
<dbReference type="InterPro" id="IPR001650">
    <property type="entry name" value="Helicase_C-like"/>
</dbReference>
<keyword evidence="4" id="KW-0378">Hydrolase</keyword>
<feature type="domain" description="Helicase ATP-binding" evidence="9">
    <location>
        <begin position="112"/>
        <end position="305"/>
    </location>
</feature>
<evidence type="ECO:0000256" key="1">
    <source>
        <dbReference type="ARBA" id="ARBA00022723"/>
    </source>
</evidence>
<evidence type="ECO:0000259" key="10">
    <source>
        <dbReference type="PROSITE" id="PS51194"/>
    </source>
</evidence>
<dbReference type="GeneID" id="19405217"/>
<evidence type="ECO:0000256" key="6">
    <source>
        <dbReference type="ARBA" id="ARBA00022833"/>
    </source>
</evidence>
<protein>
    <recommendedName>
        <fullName evidence="13">P-loop containing nucleoside triphosphate hydrolase protein</fullName>
    </recommendedName>
</protein>
<proteinExistence type="predicted"/>
<dbReference type="eggNOG" id="KOG1001">
    <property type="taxonomic scope" value="Eukaryota"/>
</dbReference>
<dbReference type="InterPro" id="IPR014001">
    <property type="entry name" value="Helicase_ATP-bd"/>
</dbReference>
<evidence type="ECO:0000313" key="11">
    <source>
        <dbReference type="EMBL" id="EOA86935.1"/>
    </source>
</evidence>
<dbReference type="Gene3D" id="3.40.50.300">
    <property type="entry name" value="P-loop containing nucleotide triphosphate hydrolases"/>
    <property type="match status" value="1"/>
</dbReference>
<dbReference type="RefSeq" id="XP_008025156.1">
    <property type="nucleotide sequence ID" value="XM_008026965.1"/>
</dbReference>
<organism evidence="11 12">
    <name type="scientific">Exserohilum turcicum (strain 28A)</name>
    <name type="common">Northern leaf blight fungus</name>
    <name type="synonym">Setosphaeria turcica</name>
    <dbReference type="NCBI Taxonomy" id="671987"/>
    <lineage>
        <taxon>Eukaryota</taxon>
        <taxon>Fungi</taxon>
        <taxon>Dikarya</taxon>
        <taxon>Ascomycota</taxon>
        <taxon>Pezizomycotina</taxon>
        <taxon>Dothideomycetes</taxon>
        <taxon>Pleosporomycetidae</taxon>
        <taxon>Pleosporales</taxon>
        <taxon>Pleosporineae</taxon>
        <taxon>Pleosporaceae</taxon>
        <taxon>Exserohilum</taxon>
    </lineage>
</organism>
<evidence type="ECO:0008006" key="13">
    <source>
        <dbReference type="Google" id="ProtNLM"/>
    </source>
</evidence>
<dbReference type="GO" id="GO:0016787">
    <property type="term" value="F:hydrolase activity"/>
    <property type="evidence" value="ECO:0007669"/>
    <property type="project" value="UniProtKB-KW"/>
</dbReference>
<feature type="non-terminal residue" evidence="11">
    <location>
        <position position="1"/>
    </location>
</feature>
<reference evidence="11 12" key="2">
    <citation type="journal article" date="2013" name="PLoS Genet.">
        <title>Comparative genome structure, secondary metabolite, and effector coding capacity across Cochliobolus pathogens.</title>
        <authorList>
            <person name="Condon B.J."/>
            <person name="Leng Y."/>
            <person name="Wu D."/>
            <person name="Bushley K.E."/>
            <person name="Ohm R.A."/>
            <person name="Otillar R."/>
            <person name="Martin J."/>
            <person name="Schackwitz W."/>
            <person name="Grimwood J."/>
            <person name="MohdZainudin N."/>
            <person name="Xue C."/>
            <person name="Wang R."/>
            <person name="Manning V.A."/>
            <person name="Dhillon B."/>
            <person name="Tu Z.J."/>
            <person name="Steffenson B.J."/>
            <person name="Salamov A."/>
            <person name="Sun H."/>
            <person name="Lowry S."/>
            <person name="LaButti K."/>
            <person name="Han J."/>
            <person name="Copeland A."/>
            <person name="Lindquist E."/>
            <person name="Barry K."/>
            <person name="Schmutz J."/>
            <person name="Baker S.E."/>
            <person name="Ciuffetti L.M."/>
            <person name="Grigoriev I.V."/>
            <person name="Zhong S."/>
            <person name="Turgeon B.G."/>
        </authorList>
    </citation>
    <scope>NUCLEOTIDE SEQUENCE [LARGE SCALE GENOMIC DNA]</scope>
    <source>
        <strain evidence="12">28A</strain>
    </source>
</reference>
<dbReference type="SUPFAM" id="SSF52540">
    <property type="entry name" value="P-loop containing nucleoside triphosphate hydrolases"/>
    <property type="match status" value="2"/>
</dbReference>
<dbReference type="PANTHER" id="PTHR45626">
    <property type="entry name" value="TRANSCRIPTION TERMINATION FACTOR 2-RELATED"/>
    <property type="match status" value="1"/>
</dbReference>
<dbReference type="InterPro" id="IPR000330">
    <property type="entry name" value="SNF2_N"/>
</dbReference>
<feature type="compositionally biased region" description="Acidic residues" evidence="8">
    <location>
        <begin position="478"/>
        <end position="490"/>
    </location>
</feature>
<keyword evidence="12" id="KW-1185">Reference proteome</keyword>
<dbReference type="InterPro" id="IPR049730">
    <property type="entry name" value="SNF2/RAD54-like_C"/>
</dbReference>
<evidence type="ECO:0000256" key="3">
    <source>
        <dbReference type="ARBA" id="ARBA00022771"/>
    </source>
</evidence>
<keyword evidence="3" id="KW-0863">Zinc-finger</keyword>
<dbReference type="HOGENOM" id="CLU_000315_3_3_1"/>
<dbReference type="AlphaFoldDB" id="R0IPS2"/>
<keyword evidence="1" id="KW-0479">Metal-binding</keyword>
<dbReference type="GO" id="GO:0005524">
    <property type="term" value="F:ATP binding"/>
    <property type="evidence" value="ECO:0007669"/>
    <property type="project" value="UniProtKB-KW"/>
</dbReference>
<feature type="region of interest" description="Disordered" evidence="8">
    <location>
        <begin position="459"/>
        <end position="492"/>
    </location>
</feature>
<gene>
    <name evidence="11" type="ORF">SETTUDRAFT_56504</name>
</gene>
<dbReference type="InterPro" id="IPR038718">
    <property type="entry name" value="SNF2-like_sf"/>
</dbReference>
<dbReference type="Pfam" id="PF00271">
    <property type="entry name" value="Helicase_C"/>
    <property type="match status" value="1"/>
</dbReference>
<evidence type="ECO:0000256" key="8">
    <source>
        <dbReference type="SAM" id="MobiDB-lite"/>
    </source>
</evidence>
<keyword evidence="2" id="KW-0547">Nucleotide-binding</keyword>
<reference evidence="11 12" key="1">
    <citation type="journal article" date="2012" name="PLoS Pathog.">
        <title>Diverse lifestyles and strategies of plant pathogenesis encoded in the genomes of eighteen Dothideomycetes fungi.</title>
        <authorList>
            <person name="Ohm R.A."/>
            <person name="Feau N."/>
            <person name="Henrissat B."/>
            <person name="Schoch C.L."/>
            <person name="Horwitz B.A."/>
            <person name="Barry K.W."/>
            <person name="Condon B.J."/>
            <person name="Copeland A.C."/>
            <person name="Dhillon B."/>
            <person name="Glaser F."/>
            <person name="Hesse C.N."/>
            <person name="Kosti I."/>
            <person name="LaButti K."/>
            <person name="Lindquist E.A."/>
            <person name="Lucas S."/>
            <person name="Salamov A.A."/>
            <person name="Bradshaw R.E."/>
            <person name="Ciuffetti L."/>
            <person name="Hamelin R.C."/>
            <person name="Kema G.H.J."/>
            <person name="Lawrence C."/>
            <person name="Scott J.A."/>
            <person name="Spatafora J.W."/>
            <person name="Turgeon B.G."/>
            <person name="de Wit P.J.G.M."/>
            <person name="Zhong S."/>
            <person name="Goodwin S.B."/>
            <person name="Grigoriev I.V."/>
        </authorList>
    </citation>
    <scope>NUCLEOTIDE SEQUENCE [LARGE SCALE GENOMIC DNA]</scope>
    <source>
        <strain evidence="12">28A</strain>
    </source>
</reference>
<keyword evidence="7" id="KW-0067">ATP-binding</keyword>
<accession>R0IPS2</accession>
<feature type="compositionally biased region" description="Basic and acidic residues" evidence="8">
    <location>
        <begin position="467"/>
        <end position="477"/>
    </location>
</feature>
<evidence type="ECO:0000313" key="12">
    <source>
        <dbReference type="Proteomes" id="UP000016935"/>
    </source>
</evidence>
<dbReference type="PROSITE" id="PS51194">
    <property type="entry name" value="HELICASE_CTER"/>
    <property type="match status" value="1"/>
</dbReference>
<dbReference type="Pfam" id="PF00176">
    <property type="entry name" value="SNF2-rel_dom"/>
    <property type="match status" value="1"/>
</dbReference>
<evidence type="ECO:0000259" key="9">
    <source>
        <dbReference type="PROSITE" id="PS51192"/>
    </source>
</evidence>
<dbReference type="PROSITE" id="PS00518">
    <property type="entry name" value="ZF_RING_1"/>
    <property type="match status" value="1"/>
</dbReference>
<dbReference type="SMART" id="SM00490">
    <property type="entry name" value="HELICc"/>
    <property type="match status" value="1"/>
</dbReference>
<dbReference type="Gene3D" id="3.40.50.10810">
    <property type="entry name" value="Tandem AAA-ATPase domain"/>
    <property type="match status" value="1"/>
</dbReference>
<dbReference type="CDD" id="cd18008">
    <property type="entry name" value="DEXDc_SHPRH-like"/>
    <property type="match status" value="1"/>
</dbReference>
<feature type="non-terminal residue" evidence="11">
    <location>
        <position position="835"/>
    </location>
</feature>
<dbReference type="InterPro" id="IPR050628">
    <property type="entry name" value="SNF2_RAD54_helicase_TF"/>
</dbReference>
<dbReference type="CDD" id="cd18793">
    <property type="entry name" value="SF2_C_SNF"/>
    <property type="match status" value="1"/>
</dbReference>
<dbReference type="PANTHER" id="PTHR45626:SF17">
    <property type="entry name" value="HELICASE-LIKE TRANSCRIPTION FACTOR"/>
    <property type="match status" value="1"/>
</dbReference>
<evidence type="ECO:0000256" key="7">
    <source>
        <dbReference type="ARBA" id="ARBA00022840"/>
    </source>
</evidence>
<feature type="domain" description="Helicase C-terminal" evidence="10">
    <location>
        <begin position="637"/>
        <end position="797"/>
    </location>
</feature>
<dbReference type="SMART" id="SM00487">
    <property type="entry name" value="DEXDc"/>
    <property type="match status" value="1"/>
</dbReference>
<dbReference type="Proteomes" id="UP000016935">
    <property type="component" value="Unassembled WGS sequence"/>
</dbReference>
<dbReference type="GO" id="GO:0004386">
    <property type="term" value="F:helicase activity"/>
    <property type="evidence" value="ECO:0007669"/>
    <property type="project" value="UniProtKB-KW"/>
</dbReference>
<dbReference type="InterPro" id="IPR027417">
    <property type="entry name" value="P-loop_NTPase"/>
</dbReference>
<dbReference type="GO" id="GO:0008270">
    <property type="term" value="F:zinc ion binding"/>
    <property type="evidence" value="ECO:0007669"/>
    <property type="project" value="UniProtKB-KW"/>
</dbReference>
<dbReference type="EMBL" id="KB908592">
    <property type="protein sequence ID" value="EOA86935.1"/>
    <property type="molecule type" value="Genomic_DNA"/>
</dbReference>
<dbReference type="InterPro" id="IPR017907">
    <property type="entry name" value="Znf_RING_CS"/>
</dbReference>
<dbReference type="OrthoDB" id="448448at2759"/>
<dbReference type="GO" id="GO:0005634">
    <property type="term" value="C:nucleus"/>
    <property type="evidence" value="ECO:0007669"/>
    <property type="project" value="TreeGrafter"/>
</dbReference>
<dbReference type="GO" id="GO:0006281">
    <property type="term" value="P:DNA repair"/>
    <property type="evidence" value="ECO:0007669"/>
    <property type="project" value="TreeGrafter"/>
</dbReference>
<dbReference type="STRING" id="671987.R0IPS2"/>